<dbReference type="RefSeq" id="WP_008788002.1">
    <property type="nucleotide sequence ID" value="NZ_AKCB01000001.1"/>
</dbReference>
<dbReference type="Pfam" id="PF12646">
    <property type="entry name" value="DUF3783"/>
    <property type="match status" value="1"/>
</dbReference>
<dbReference type="HOGENOM" id="CLU_135494_1_0_9"/>
<dbReference type="InterPro" id="IPR016621">
    <property type="entry name" value="UCP014543"/>
</dbReference>
<keyword evidence="2" id="KW-1185">Reference proteome</keyword>
<sequence length="126" mass="14871">MKETLLLYHVADDVQKDIKNIAEQLHIQIQYLDESQLHETMGHILNIDGFEKSEVQNISGDFQQEFVFFAGMSDKQLDIILQLFRMQGIPKIPYKAMLTEHNVHYKFYQLYLSVADEYQQMSQINN</sequence>
<dbReference type="Proteomes" id="UP000003157">
    <property type="component" value="Unassembled WGS sequence"/>
</dbReference>
<organism evidence="1 2">
    <name type="scientific">Coprobacillus cateniformis</name>
    <dbReference type="NCBI Taxonomy" id="100884"/>
    <lineage>
        <taxon>Bacteria</taxon>
        <taxon>Bacillati</taxon>
        <taxon>Bacillota</taxon>
        <taxon>Erysipelotrichia</taxon>
        <taxon>Erysipelotrichales</taxon>
        <taxon>Coprobacillaceae</taxon>
        <taxon>Coprobacillus</taxon>
    </lineage>
</organism>
<dbReference type="OrthoDB" id="1049518at2"/>
<protein>
    <recommendedName>
        <fullName evidence="3">DUF3783 domain-containing protein</fullName>
    </recommendedName>
</protein>
<name>E7G7Z8_9FIRM</name>
<dbReference type="STRING" id="100884.GCA_000269565_00817"/>
<evidence type="ECO:0000313" key="2">
    <source>
        <dbReference type="Proteomes" id="UP000003157"/>
    </source>
</evidence>
<dbReference type="eggNOG" id="ENOG5033FK0">
    <property type="taxonomic scope" value="Bacteria"/>
</dbReference>
<reference evidence="1 2" key="1">
    <citation type="submission" date="2010-12" db="EMBL/GenBank/DDBJ databases">
        <title>The Genome Sequence of Coprobacillus sp. strain 29_1.</title>
        <authorList>
            <consortium name="The Broad Institute Genome Sequencing Platform"/>
            <person name="Earl A."/>
            <person name="Ward D."/>
            <person name="Feldgarden M."/>
            <person name="Gevers D."/>
            <person name="Daigneault M."/>
            <person name="Sibley C.D."/>
            <person name="White A."/>
            <person name="Strauss J."/>
            <person name="Allen-Vercoe E."/>
            <person name="Young S.K."/>
            <person name="Zeng Q."/>
            <person name="Gargeya S."/>
            <person name="Fitzgerald M."/>
            <person name="Haas B."/>
            <person name="Abouelleil A."/>
            <person name="Alvarado L."/>
            <person name="Arachchi H.M."/>
            <person name="Berlin A."/>
            <person name="Brown A."/>
            <person name="Chapman S.B."/>
            <person name="Chen Z."/>
            <person name="Dunbar C."/>
            <person name="Freedman E."/>
            <person name="Gearin G."/>
            <person name="Gellesch M."/>
            <person name="Goldberg J."/>
            <person name="Griggs A."/>
            <person name="Gujja S."/>
            <person name="Heilman E."/>
            <person name="Heiman D."/>
            <person name="Howarth C."/>
            <person name="Larson L."/>
            <person name="Lui A."/>
            <person name="MacDonald P.J.P."/>
            <person name="Mehta T."/>
            <person name="Montmayeur A."/>
            <person name="Murphy C."/>
            <person name="Neiman D."/>
            <person name="Pearson M."/>
            <person name="Priest M."/>
            <person name="Roberts A."/>
            <person name="Saif S."/>
            <person name="Shea T."/>
            <person name="Shenoy N."/>
            <person name="Sisk P."/>
            <person name="Stolte C."/>
            <person name="Sykes S."/>
            <person name="White J."/>
            <person name="Yandava C."/>
            <person name="Nusbaum C."/>
            <person name="Birren B."/>
        </authorList>
    </citation>
    <scope>NUCLEOTIDE SEQUENCE [LARGE SCALE GENOMIC DNA]</scope>
    <source>
        <strain evidence="1 2">29_1</strain>
    </source>
</reference>
<dbReference type="AlphaFoldDB" id="E7G7Z8"/>
<evidence type="ECO:0008006" key="3">
    <source>
        <dbReference type="Google" id="ProtNLM"/>
    </source>
</evidence>
<dbReference type="EMBL" id="ADKX01000012">
    <property type="protein sequence ID" value="EFW05919.1"/>
    <property type="molecule type" value="Genomic_DNA"/>
</dbReference>
<comment type="caution">
    <text evidence="1">The sequence shown here is derived from an EMBL/GenBank/DDBJ whole genome shotgun (WGS) entry which is preliminary data.</text>
</comment>
<gene>
    <name evidence="1" type="ORF">HMPREF9488_00886</name>
</gene>
<accession>E7G7Z8</accession>
<proteinExistence type="predicted"/>
<dbReference type="GeneID" id="78228706"/>
<evidence type="ECO:0000313" key="1">
    <source>
        <dbReference type="EMBL" id="EFW05919.1"/>
    </source>
</evidence>